<evidence type="ECO:0000259" key="2">
    <source>
        <dbReference type="Pfam" id="PF22936"/>
    </source>
</evidence>
<dbReference type="AlphaFoldDB" id="A0A803LHJ5"/>
<organism evidence="3 4">
    <name type="scientific">Chenopodium quinoa</name>
    <name type="common">Quinoa</name>
    <dbReference type="NCBI Taxonomy" id="63459"/>
    <lineage>
        <taxon>Eukaryota</taxon>
        <taxon>Viridiplantae</taxon>
        <taxon>Streptophyta</taxon>
        <taxon>Embryophyta</taxon>
        <taxon>Tracheophyta</taxon>
        <taxon>Spermatophyta</taxon>
        <taxon>Magnoliopsida</taxon>
        <taxon>eudicotyledons</taxon>
        <taxon>Gunneridae</taxon>
        <taxon>Pentapetalae</taxon>
        <taxon>Caryophyllales</taxon>
        <taxon>Chenopodiaceae</taxon>
        <taxon>Chenopodioideae</taxon>
        <taxon>Atripliceae</taxon>
        <taxon>Chenopodium</taxon>
    </lineage>
</organism>
<dbReference type="PANTHER" id="PTHR34222:SF33">
    <property type="entry name" value="RETROTRANSPOSON GAG DOMAIN-CONTAINING PROTEIN"/>
    <property type="match status" value="1"/>
</dbReference>
<evidence type="ECO:0000256" key="1">
    <source>
        <dbReference type="SAM" id="MobiDB-lite"/>
    </source>
</evidence>
<dbReference type="InterPro" id="IPR054722">
    <property type="entry name" value="PolX-like_BBD"/>
</dbReference>
<dbReference type="OMA" id="ICHFWIL"/>
<accession>A0A803LHJ5</accession>
<evidence type="ECO:0000313" key="4">
    <source>
        <dbReference type="Proteomes" id="UP000596660"/>
    </source>
</evidence>
<keyword evidence="4" id="KW-1185">Reference proteome</keyword>
<proteinExistence type="predicted"/>
<feature type="compositionally biased region" description="Polar residues" evidence="1">
    <location>
        <begin position="535"/>
        <end position="554"/>
    </location>
</feature>
<feature type="region of interest" description="Disordered" evidence="1">
    <location>
        <begin position="501"/>
        <end position="576"/>
    </location>
</feature>
<protein>
    <recommendedName>
        <fullName evidence="2">Retrovirus-related Pol polyprotein from transposon TNT 1-94-like beta-barrel domain-containing protein</fullName>
    </recommendedName>
</protein>
<dbReference type="Gramene" id="AUR62013442-RA">
    <property type="protein sequence ID" value="AUR62013442-RA:cds"/>
    <property type="gene ID" value="AUR62013442"/>
</dbReference>
<name>A0A803LHJ5_CHEQI</name>
<dbReference type="CDD" id="cd09272">
    <property type="entry name" value="RNase_HI_RT_Ty1"/>
    <property type="match status" value="1"/>
</dbReference>
<reference evidence="3" key="2">
    <citation type="submission" date="2021-03" db="UniProtKB">
        <authorList>
            <consortium name="EnsemblPlants"/>
        </authorList>
    </citation>
    <scope>IDENTIFICATION</scope>
</reference>
<dbReference type="Pfam" id="PF22936">
    <property type="entry name" value="Pol_BBD"/>
    <property type="match status" value="1"/>
</dbReference>
<feature type="domain" description="Retrovirus-related Pol polyprotein from transposon TNT 1-94-like beta-barrel" evidence="2">
    <location>
        <begin position="369"/>
        <end position="443"/>
    </location>
</feature>
<evidence type="ECO:0000313" key="3">
    <source>
        <dbReference type="EnsemblPlants" id="AUR62013442-RA:cds"/>
    </source>
</evidence>
<sequence length="737" mass="81901">MPDSNTLTLTNDPSSIYFIHPSENPANSLVTDKFSGNCYNEWKRKVQAWDRCNAMITSYILHSVDSNIARSVLYFTSAREIWLDLEERYSQSSGPQLFTLQQTLSDLSQGSSSVAEFFTKIKAVWDEINGVNPIPVCACTGCKCNLTQKIVKQQQEERLVQLLMKLDGKYAGVRTNILMMQPLPNVSVAYRLLMQEEKQRQVTMMNDGSNMTFSADANRFNSQGFSARPSGNYRFQQGSVRPSFSGNNSFAPGPRRNQNLFCTHCKMTGHTIDKCFKVHGYPSGFGQNKFKGRKIAAIVYGDEDLSDEQSTNNEPAQISLGQYNLFLQHISQEEQTSTHTSTSTQDAGFSNASAHVAGTCLLTCFNTRWIIDSGATDHMCSSLDLFDTYHKYNKYPNTITVANGKQVTVEHIGNMTFQNGIILKNVLHVPGFQFNLISTHKLCKDLGYDIKFTHDTCVIQDPIKNSSLVLGKLDSGLYAVKDTNKEVQQNSTVMSEPFILSTDSVSDPSSQTHSTHPSPIHTTHQTTPPHTPDTATNTSQNTPPNSQHTPITAFNTPQNTPQNPIPDPVPLRQSGRPIKPPCWMINYKSKKQGTTSKSSSEAEYRAMASASSEICWLVRLLQELGVDNLLPIELNCDNQAAIHIAKNPVFHERNKHIEIDCHLTREKVLAGLIQLSYVPSHEQLADLFTKNLPVQQHIKLSSKLGLIDSQSPTSLKGGTSAINGSLSFFKLKQKAGS</sequence>
<dbReference type="PANTHER" id="PTHR34222">
    <property type="entry name" value="GAG_PRE-INTEGRS DOMAIN-CONTAINING PROTEIN"/>
    <property type="match status" value="1"/>
</dbReference>
<dbReference type="Proteomes" id="UP000596660">
    <property type="component" value="Unplaced"/>
</dbReference>
<feature type="compositionally biased region" description="Low complexity" evidence="1">
    <location>
        <begin position="506"/>
        <end position="534"/>
    </location>
</feature>
<dbReference type="EnsemblPlants" id="AUR62013442-RA">
    <property type="protein sequence ID" value="AUR62013442-RA:cds"/>
    <property type="gene ID" value="AUR62013442"/>
</dbReference>
<reference evidence="3" key="1">
    <citation type="journal article" date="2017" name="Nature">
        <title>The genome of Chenopodium quinoa.</title>
        <authorList>
            <person name="Jarvis D.E."/>
            <person name="Ho Y.S."/>
            <person name="Lightfoot D.J."/>
            <person name="Schmoeckel S.M."/>
            <person name="Li B."/>
            <person name="Borm T.J.A."/>
            <person name="Ohyanagi H."/>
            <person name="Mineta K."/>
            <person name="Michell C.T."/>
            <person name="Saber N."/>
            <person name="Kharbatia N.M."/>
            <person name="Rupper R.R."/>
            <person name="Sharp A.R."/>
            <person name="Dally N."/>
            <person name="Boughton B.A."/>
            <person name="Woo Y.H."/>
            <person name="Gao G."/>
            <person name="Schijlen E.G.W.M."/>
            <person name="Guo X."/>
            <person name="Momin A.A."/>
            <person name="Negrao S."/>
            <person name="Al-Babili S."/>
            <person name="Gehring C."/>
            <person name="Roessner U."/>
            <person name="Jung C."/>
            <person name="Murphy K."/>
            <person name="Arold S.T."/>
            <person name="Gojobori T."/>
            <person name="van der Linden C.G."/>
            <person name="van Loo E.N."/>
            <person name="Jellen E.N."/>
            <person name="Maughan P.J."/>
            <person name="Tester M."/>
        </authorList>
    </citation>
    <scope>NUCLEOTIDE SEQUENCE [LARGE SCALE GENOMIC DNA]</scope>
    <source>
        <strain evidence="3">cv. PI 614886</strain>
    </source>
</reference>